<dbReference type="PANTHER" id="PTHR30023">
    <property type="entry name" value="D-ALANYL-D-ALANINE CARBOXYPEPTIDASE"/>
    <property type="match status" value="1"/>
</dbReference>
<dbReference type="Gene3D" id="3.40.710.10">
    <property type="entry name" value="DD-peptidase/beta-lactamase superfamily"/>
    <property type="match status" value="2"/>
</dbReference>
<dbReference type="AlphaFoldDB" id="A0A2T8HHX7"/>
<dbReference type="GO" id="GO:0000270">
    <property type="term" value="P:peptidoglycan metabolic process"/>
    <property type="evidence" value="ECO:0007669"/>
    <property type="project" value="TreeGrafter"/>
</dbReference>
<dbReference type="Proteomes" id="UP000245627">
    <property type="component" value="Unassembled WGS sequence"/>
</dbReference>
<evidence type="ECO:0000256" key="1">
    <source>
        <dbReference type="ARBA" id="ARBA00006096"/>
    </source>
</evidence>
<dbReference type="PRINTS" id="PR00922">
    <property type="entry name" value="DADACBPTASE3"/>
</dbReference>
<protein>
    <submittedName>
        <fullName evidence="4">Peptidase S13</fullName>
    </submittedName>
</protein>
<comment type="caution">
    <text evidence="4">The sequence shown here is derived from an EMBL/GenBank/DDBJ whole genome shotgun (WGS) entry which is preliminary data.</text>
</comment>
<dbReference type="InterPro" id="IPR000667">
    <property type="entry name" value="Peptidase_S13"/>
</dbReference>
<dbReference type="Pfam" id="PF02113">
    <property type="entry name" value="Peptidase_S13"/>
    <property type="match status" value="2"/>
</dbReference>
<feature type="transmembrane region" description="Helical" evidence="3">
    <location>
        <begin position="21"/>
        <end position="42"/>
    </location>
</feature>
<dbReference type="GO" id="GO:0004185">
    <property type="term" value="F:serine-type carboxypeptidase activity"/>
    <property type="evidence" value="ECO:0007669"/>
    <property type="project" value="InterPro"/>
</dbReference>
<proteinExistence type="inferred from homology"/>
<comment type="similarity">
    <text evidence="1">Belongs to the peptidase S13 family.</text>
</comment>
<keyword evidence="3" id="KW-0812">Transmembrane</keyword>
<evidence type="ECO:0000256" key="3">
    <source>
        <dbReference type="SAM" id="Phobius"/>
    </source>
</evidence>
<dbReference type="SUPFAM" id="SSF56601">
    <property type="entry name" value="beta-lactamase/transpeptidase-like"/>
    <property type="match status" value="1"/>
</dbReference>
<evidence type="ECO:0000313" key="4">
    <source>
        <dbReference type="EMBL" id="PVH25048.1"/>
    </source>
</evidence>
<dbReference type="EMBL" id="QDKG01000003">
    <property type="protein sequence ID" value="PVH25048.1"/>
    <property type="molecule type" value="Genomic_DNA"/>
</dbReference>
<gene>
    <name evidence="4" type="ORF">DC487_08925</name>
</gene>
<accession>A0A2T8HHX7</accession>
<name>A0A2T8HHX7_9SPHI</name>
<keyword evidence="5" id="KW-1185">Reference proteome</keyword>
<dbReference type="GO" id="GO:0006508">
    <property type="term" value="P:proteolysis"/>
    <property type="evidence" value="ECO:0007669"/>
    <property type="project" value="InterPro"/>
</dbReference>
<keyword evidence="3" id="KW-1133">Transmembrane helix</keyword>
<dbReference type="InterPro" id="IPR012338">
    <property type="entry name" value="Beta-lactam/transpept-like"/>
</dbReference>
<evidence type="ECO:0000313" key="5">
    <source>
        <dbReference type="Proteomes" id="UP000245627"/>
    </source>
</evidence>
<keyword evidence="2" id="KW-0378">Hydrolase</keyword>
<sequence>MILCAHNNLLFCCSIEEQVEAVNCFFCMFTFMIRWFLLMLLLSVQHLCQAQQEESIQKLFQESAVLQQHLHGFSLYDIQEQRFVHSVNQNVHFTPASNTKIFTLLQSLQHVGDSIPGLAYVVRGDSLIFWGTGDPTFLHRKLDTRKVYNFLQKTPYKLFYAPAQVVEPAYRDGWAAEDYQHDFQPDISSFPIYGNTVQFKNVRGQLRATPRYFEANISVKPGIGGFDIIRHPHENYFDATSYRVRSGFVAHKPFIYSSHLFVTLLQDTLQRPITVLAGYSMPSDVQYVYSMSTRKLLREMMLYSDNFLAEQLCYTASFLMFNQFNAARMREYMATTYYSLFTDKIALYDASGLSFYNKVTPRSMVELLLMIQRNVGSEEDLLWLFPAGRSSGTLRNLYSLANGKPFVWAKTGTVNSVYAQSGFLLGASGKRYVFSFMNNNYFDNLKEVKQEMVRIMTYIYQNY</sequence>
<dbReference type="OrthoDB" id="9802627at2"/>
<organism evidence="4 5">
    <name type="scientific">Sphingobacterium corticibacter</name>
    <dbReference type="NCBI Taxonomy" id="2171749"/>
    <lineage>
        <taxon>Bacteria</taxon>
        <taxon>Pseudomonadati</taxon>
        <taxon>Bacteroidota</taxon>
        <taxon>Sphingobacteriia</taxon>
        <taxon>Sphingobacteriales</taxon>
        <taxon>Sphingobacteriaceae</taxon>
        <taxon>Sphingobacterium</taxon>
    </lineage>
</organism>
<reference evidence="4 5" key="1">
    <citation type="submission" date="2018-04" db="EMBL/GenBank/DDBJ databases">
        <title>Sphingobacterium cortibacter sp. nov.</title>
        <authorList>
            <person name="Li Y."/>
        </authorList>
    </citation>
    <scope>NUCLEOTIDE SEQUENCE [LARGE SCALE GENOMIC DNA]</scope>
    <source>
        <strain evidence="4 5">2c-3</strain>
    </source>
</reference>
<evidence type="ECO:0000256" key="2">
    <source>
        <dbReference type="ARBA" id="ARBA00022801"/>
    </source>
</evidence>
<keyword evidence="3" id="KW-0472">Membrane</keyword>
<dbReference type="PANTHER" id="PTHR30023:SF0">
    <property type="entry name" value="PENICILLIN-SENSITIVE CARBOXYPEPTIDASE A"/>
    <property type="match status" value="1"/>
</dbReference>